<dbReference type="EMBL" id="AP004670">
    <property type="protein sequence ID" value="BAC83616.1"/>
    <property type="molecule type" value="Genomic_DNA"/>
</dbReference>
<reference evidence="2" key="2">
    <citation type="journal article" date="2008" name="Nucleic Acids Res.">
        <title>The rice annotation project database (RAP-DB): 2008 update.</title>
        <authorList>
            <consortium name="The rice annotation project (RAP)"/>
        </authorList>
    </citation>
    <scope>GENOME REANNOTATION</scope>
    <source>
        <strain evidence="2">cv. Nipponbare</strain>
    </source>
</reference>
<evidence type="ECO:0000313" key="1">
    <source>
        <dbReference type="EMBL" id="BAC83616.1"/>
    </source>
</evidence>
<evidence type="ECO:0000313" key="2">
    <source>
        <dbReference type="Proteomes" id="UP000000763"/>
    </source>
</evidence>
<gene>
    <name evidence="1" type="primary">P0496D04.22</name>
</gene>
<protein>
    <submittedName>
        <fullName evidence="1">Uncharacterized protein</fullName>
    </submittedName>
</protein>
<organism evidence="1 2">
    <name type="scientific">Oryza sativa subsp. japonica</name>
    <name type="common">Rice</name>
    <dbReference type="NCBI Taxonomy" id="39947"/>
    <lineage>
        <taxon>Eukaryota</taxon>
        <taxon>Viridiplantae</taxon>
        <taxon>Streptophyta</taxon>
        <taxon>Embryophyta</taxon>
        <taxon>Tracheophyta</taxon>
        <taxon>Spermatophyta</taxon>
        <taxon>Magnoliopsida</taxon>
        <taxon>Liliopsida</taxon>
        <taxon>Poales</taxon>
        <taxon>Poaceae</taxon>
        <taxon>BOP clade</taxon>
        <taxon>Oryzoideae</taxon>
        <taxon>Oryzeae</taxon>
        <taxon>Oryzinae</taxon>
        <taxon>Oryza</taxon>
        <taxon>Oryza sativa</taxon>
    </lineage>
</organism>
<dbReference type="AlphaFoldDB" id="Q6ZA41"/>
<accession>Q6ZA41</accession>
<reference evidence="2" key="1">
    <citation type="journal article" date="2005" name="Nature">
        <title>The map-based sequence of the rice genome.</title>
        <authorList>
            <consortium name="International rice genome sequencing project (IRGSP)"/>
            <person name="Matsumoto T."/>
            <person name="Wu J."/>
            <person name="Kanamori H."/>
            <person name="Katayose Y."/>
            <person name="Fujisawa M."/>
            <person name="Namiki N."/>
            <person name="Mizuno H."/>
            <person name="Yamamoto K."/>
            <person name="Antonio B.A."/>
            <person name="Baba T."/>
            <person name="Sakata K."/>
            <person name="Nagamura Y."/>
            <person name="Aoki H."/>
            <person name="Arikawa K."/>
            <person name="Arita K."/>
            <person name="Bito T."/>
            <person name="Chiden Y."/>
            <person name="Fujitsuka N."/>
            <person name="Fukunaka R."/>
            <person name="Hamada M."/>
            <person name="Harada C."/>
            <person name="Hayashi A."/>
            <person name="Hijishita S."/>
            <person name="Honda M."/>
            <person name="Hosokawa S."/>
            <person name="Ichikawa Y."/>
            <person name="Idonuma A."/>
            <person name="Iijima M."/>
            <person name="Ikeda M."/>
            <person name="Ikeno M."/>
            <person name="Ito K."/>
            <person name="Ito S."/>
            <person name="Ito T."/>
            <person name="Ito Y."/>
            <person name="Ito Y."/>
            <person name="Iwabuchi A."/>
            <person name="Kamiya K."/>
            <person name="Karasawa W."/>
            <person name="Kurita K."/>
            <person name="Katagiri S."/>
            <person name="Kikuta A."/>
            <person name="Kobayashi H."/>
            <person name="Kobayashi N."/>
            <person name="Machita K."/>
            <person name="Maehara T."/>
            <person name="Masukawa M."/>
            <person name="Mizubayashi T."/>
            <person name="Mukai Y."/>
            <person name="Nagasaki H."/>
            <person name="Nagata Y."/>
            <person name="Naito S."/>
            <person name="Nakashima M."/>
            <person name="Nakama Y."/>
            <person name="Nakamichi Y."/>
            <person name="Nakamura M."/>
            <person name="Meguro A."/>
            <person name="Negishi M."/>
            <person name="Ohta I."/>
            <person name="Ohta T."/>
            <person name="Okamoto M."/>
            <person name="Ono N."/>
            <person name="Saji S."/>
            <person name="Sakaguchi M."/>
            <person name="Sakai K."/>
            <person name="Shibata M."/>
            <person name="Shimokawa T."/>
            <person name="Song J."/>
            <person name="Takazaki Y."/>
            <person name="Terasawa K."/>
            <person name="Tsugane M."/>
            <person name="Tsuji K."/>
            <person name="Ueda S."/>
            <person name="Waki K."/>
            <person name="Yamagata H."/>
            <person name="Yamamoto M."/>
            <person name="Yamamoto S."/>
            <person name="Yamane H."/>
            <person name="Yoshiki S."/>
            <person name="Yoshihara R."/>
            <person name="Yukawa K."/>
            <person name="Zhong H."/>
            <person name="Yano M."/>
            <person name="Yuan Q."/>
            <person name="Ouyang S."/>
            <person name="Liu J."/>
            <person name="Jones K.M."/>
            <person name="Gansberger K."/>
            <person name="Moffat K."/>
            <person name="Hill J."/>
            <person name="Bera J."/>
            <person name="Fadrosh D."/>
            <person name="Jin S."/>
            <person name="Johri S."/>
            <person name="Kim M."/>
            <person name="Overton L."/>
            <person name="Reardon M."/>
            <person name="Tsitrin T."/>
            <person name="Vuong H."/>
            <person name="Weaver B."/>
            <person name="Ciecko A."/>
            <person name="Tallon L."/>
            <person name="Jackson J."/>
            <person name="Pai G."/>
            <person name="Aken S.V."/>
            <person name="Utterback T."/>
            <person name="Reidmuller S."/>
            <person name="Feldblyum T."/>
            <person name="Hsiao J."/>
            <person name="Zismann V."/>
            <person name="Iobst S."/>
            <person name="de Vazeille A.R."/>
            <person name="Buell C.R."/>
            <person name="Ying K."/>
            <person name="Li Y."/>
            <person name="Lu T."/>
            <person name="Huang Y."/>
            <person name="Zhao Q."/>
            <person name="Feng Q."/>
            <person name="Zhang L."/>
            <person name="Zhu J."/>
            <person name="Weng Q."/>
            <person name="Mu J."/>
            <person name="Lu Y."/>
            <person name="Fan D."/>
            <person name="Liu Y."/>
            <person name="Guan J."/>
            <person name="Zhang Y."/>
            <person name="Yu S."/>
            <person name="Liu X."/>
            <person name="Zhang Y."/>
            <person name="Hong G."/>
            <person name="Han B."/>
            <person name="Choisne N."/>
            <person name="Demange N."/>
            <person name="Orjeda G."/>
            <person name="Samain S."/>
            <person name="Cattolico L."/>
            <person name="Pelletier E."/>
            <person name="Couloux A."/>
            <person name="Segurens B."/>
            <person name="Wincker P."/>
            <person name="D'Hont A."/>
            <person name="Scarpelli C."/>
            <person name="Weissenbach J."/>
            <person name="Salanoubat M."/>
            <person name="Quetier F."/>
            <person name="Yu Y."/>
            <person name="Kim H.R."/>
            <person name="Rambo T."/>
            <person name="Currie J."/>
            <person name="Collura K."/>
            <person name="Luo M."/>
            <person name="Yang T."/>
            <person name="Ammiraju J.S.S."/>
            <person name="Engler F."/>
            <person name="Soderlund C."/>
            <person name="Wing R.A."/>
            <person name="Palmer L.E."/>
            <person name="de la Bastide M."/>
            <person name="Spiegel L."/>
            <person name="Nascimento L."/>
            <person name="Zutavern T."/>
            <person name="O'Shaughnessy A."/>
            <person name="Dike S."/>
            <person name="Dedhia N."/>
            <person name="Preston R."/>
            <person name="Balija V."/>
            <person name="McCombie W.R."/>
            <person name="Chow T."/>
            <person name="Chen H."/>
            <person name="Chung M."/>
            <person name="Chen C."/>
            <person name="Shaw J."/>
            <person name="Wu H."/>
            <person name="Hsiao K."/>
            <person name="Chao Y."/>
            <person name="Chu M."/>
            <person name="Cheng C."/>
            <person name="Hour A."/>
            <person name="Lee P."/>
            <person name="Lin S."/>
            <person name="Lin Y."/>
            <person name="Liou J."/>
            <person name="Liu S."/>
            <person name="Hsing Y."/>
            <person name="Raghuvanshi S."/>
            <person name="Mohanty A."/>
            <person name="Bharti A.K."/>
            <person name="Gaur A."/>
            <person name="Gupta V."/>
            <person name="Kumar D."/>
            <person name="Ravi V."/>
            <person name="Vij S."/>
            <person name="Kapur A."/>
            <person name="Khurana P."/>
            <person name="Khurana P."/>
            <person name="Khurana J.P."/>
            <person name="Tyagi A.K."/>
            <person name="Gaikwad K."/>
            <person name="Singh A."/>
            <person name="Dalal V."/>
            <person name="Srivastava S."/>
            <person name="Dixit A."/>
            <person name="Pal A.K."/>
            <person name="Ghazi I.A."/>
            <person name="Yadav M."/>
            <person name="Pandit A."/>
            <person name="Bhargava A."/>
            <person name="Sureshbabu K."/>
            <person name="Batra K."/>
            <person name="Sharma T.R."/>
            <person name="Mohapatra T."/>
            <person name="Singh N.K."/>
            <person name="Messing J."/>
            <person name="Nelson A.B."/>
            <person name="Fuks G."/>
            <person name="Kavchok S."/>
            <person name="Keizer G."/>
            <person name="Linton E."/>
            <person name="Llaca V."/>
            <person name="Song R."/>
            <person name="Tanyolac B."/>
            <person name="Young S."/>
            <person name="Ho-Il K."/>
            <person name="Hahn J.H."/>
            <person name="Sangsakoo G."/>
            <person name="Vanavichit A."/>
            <person name="de Mattos Luiz.A.T."/>
            <person name="Zimmer P.D."/>
            <person name="Malone G."/>
            <person name="Dellagostin O."/>
            <person name="de Oliveira A.C."/>
            <person name="Bevan M."/>
            <person name="Bancroft I."/>
            <person name="Minx P."/>
            <person name="Cordum H."/>
            <person name="Wilson R."/>
            <person name="Cheng Z."/>
            <person name="Jin W."/>
            <person name="Jiang J."/>
            <person name="Leong S.A."/>
            <person name="Iwama H."/>
            <person name="Gojobori T."/>
            <person name="Itoh T."/>
            <person name="Niimura Y."/>
            <person name="Fujii Y."/>
            <person name="Habara T."/>
            <person name="Sakai H."/>
            <person name="Sato Y."/>
            <person name="Wilson G."/>
            <person name="Kumar K."/>
            <person name="McCouch S."/>
            <person name="Juretic N."/>
            <person name="Hoen D."/>
            <person name="Wright S."/>
            <person name="Bruskiewich R."/>
            <person name="Bureau T."/>
            <person name="Miyao A."/>
            <person name="Hirochika H."/>
            <person name="Nishikawa T."/>
            <person name="Kadowaki K."/>
            <person name="Sugiura M."/>
            <person name="Burr B."/>
            <person name="Sasaki T."/>
        </authorList>
    </citation>
    <scope>NUCLEOTIDE SEQUENCE [LARGE SCALE GENOMIC DNA]</scope>
    <source>
        <strain evidence="2">cv. Nipponbare</strain>
    </source>
</reference>
<name>Q6ZA41_ORYSJ</name>
<proteinExistence type="predicted"/>
<dbReference type="Proteomes" id="UP000000763">
    <property type="component" value="Chromosome 7"/>
</dbReference>
<sequence>MTGFGLLVQTISSGASGHIDEGAADEEEARWSSWRRKELRGGAVVAHGTGWCACGTTSTPIWRSRSGNTTPAPLVRNELERLGLTTRMDTDIGIIIDFGFSLLPFITLLIDMESWTLSLPPPFPPRSSASSLTSACQRREEIELSCKRHVNAMQGRAQRVVQPPRHHCLSAPALRLS</sequence>